<evidence type="ECO:0000256" key="11">
    <source>
        <dbReference type="RuleBase" id="RU003657"/>
    </source>
</evidence>
<evidence type="ECO:0000256" key="9">
    <source>
        <dbReference type="ARBA" id="ARBA00030264"/>
    </source>
</evidence>
<keyword evidence="7" id="KW-0456">Lyase</keyword>
<keyword evidence="13" id="KW-1185">Reference proteome</keyword>
<reference evidence="12 13" key="1">
    <citation type="submission" date="2015-02" db="EMBL/GenBank/DDBJ databases">
        <title>Single-cell genomics of uncultivated deep-branching MTB reveals a conserved set of magnetosome genes.</title>
        <authorList>
            <person name="Kolinko S."/>
            <person name="Richter M."/>
            <person name="Glockner F.O."/>
            <person name="Brachmann A."/>
            <person name="Schuler D."/>
        </authorList>
    </citation>
    <scope>NUCLEOTIDE SEQUENCE [LARGE SCALE GENOMIC DNA]</scope>
    <source>
        <strain evidence="12">TM-1</strain>
    </source>
</reference>
<comment type="catalytic activity">
    <reaction evidence="10">
        <text>5-[(5-phospho-1-deoxy-D-ribulos-1-ylimino)methylamino]-1-(5-phospho-beta-D-ribosyl)imidazole-4-carboxamide + L-glutamine = D-erythro-1-(imidazol-4-yl)glycerol 3-phosphate + 5-amino-1-(5-phospho-beta-D-ribosyl)imidazole-4-carboxamide + L-glutamate + H(+)</text>
        <dbReference type="Rhea" id="RHEA:24793"/>
        <dbReference type="ChEBI" id="CHEBI:15378"/>
        <dbReference type="ChEBI" id="CHEBI:29985"/>
        <dbReference type="ChEBI" id="CHEBI:58278"/>
        <dbReference type="ChEBI" id="CHEBI:58359"/>
        <dbReference type="ChEBI" id="CHEBI:58475"/>
        <dbReference type="ChEBI" id="CHEBI:58525"/>
        <dbReference type="EC" id="4.3.2.10"/>
    </reaction>
</comment>
<name>A0A0F3GHC5_9BACT</name>
<dbReference type="SUPFAM" id="SSF51366">
    <property type="entry name" value="Ribulose-phoshate binding barrel"/>
    <property type="match status" value="1"/>
</dbReference>
<dbReference type="InterPro" id="IPR011060">
    <property type="entry name" value="RibuloseP-bd_barrel"/>
</dbReference>
<evidence type="ECO:0000256" key="10">
    <source>
        <dbReference type="ARBA" id="ARBA00047838"/>
    </source>
</evidence>
<comment type="caution">
    <text evidence="12">The sequence shown here is derived from an EMBL/GenBank/DDBJ whole genome shotgun (WGS) entry which is preliminary data.</text>
</comment>
<evidence type="ECO:0000313" key="13">
    <source>
        <dbReference type="Proteomes" id="UP000033423"/>
    </source>
</evidence>
<dbReference type="CDD" id="cd04731">
    <property type="entry name" value="HisF"/>
    <property type="match status" value="1"/>
</dbReference>
<keyword evidence="5 11" id="KW-0028">Amino-acid biosynthesis</keyword>
<dbReference type="UniPathway" id="UPA00031">
    <property type="reaction ID" value="UER00010"/>
</dbReference>
<dbReference type="Proteomes" id="UP000033423">
    <property type="component" value="Unassembled WGS sequence"/>
</dbReference>
<comment type="pathway">
    <text evidence="1">Amino-acid biosynthesis; L-histidine biosynthesis; L-histidine from 5-phospho-alpha-D-ribose 1-diphosphate: step 5/9.</text>
</comment>
<evidence type="ECO:0000256" key="4">
    <source>
        <dbReference type="ARBA" id="ARBA00012809"/>
    </source>
</evidence>
<evidence type="ECO:0000256" key="8">
    <source>
        <dbReference type="ARBA" id="ARBA00025475"/>
    </source>
</evidence>
<dbReference type="InterPro" id="IPR004651">
    <property type="entry name" value="HisF"/>
</dbReference>
<evidence type="ECO:0000256" key="2">
    <source>
        <dbReference type="ARBA" id="ARBA00009667"/>
    </source>
</evidence>
<evidence type="ECO:0000313" key="12">
    <source>
        <dbReference type="EMBL" id="KJU81339.1"/>
    </source>
</evidence>
<comment type="similarity">
    <text evidence="2 11">Belongs to the HisA/HisF family.</text>
</comment>
<dbReference type="PANTHER" id="PTHR21235:SF2">
    <property type="entry name" value="IMIDAZOLE GLYCEROL PHOSPHATE SYNTHASE HISHF"/>
    <property type="match status" value="1"/>
</dbReference>
<dbReference type="GO" id="GO:0016829">
    <property type="term" value="F:lyase activity"/>
    <property type="evidence" value="ECO:0007669"/>
    <property type="project" value="UniProtKB-KW"/>
</dbReference>
<dbReference type="EMBL" id="LACI01002732">
    <property type="protein sequence ID" value="KJU81339.1"/>
    <property type="molecule type" value="Genomic_DNA"/>
</dbReference>
<dbReference type="Pfam" id="PF00977">
    <property type="entry name" value="His_biosynth"/>
    <property type="match status" value="1"/>
</dbReference>
<dbReference type="PATRIC" id="fig|29290.4.peg.8546"/>
<dbReference type="Gene3D" id="3.20.20.70">
    <property type="entry name" value="Aldolase class I"/>
    <property type="match status" value="1"/>
</dbReference>
<comment type="subunit">
    <text evidence="3">Heterodimer of HisH and HisF.</text>
</comment>
<dbReference type="InterPro" id="IPR006062">
    <property type="entry name" value="His_biosynth"/>
</dbReference>
<comment type="function">
    <text evidence="8">IGPS catalyzes the conversion of PRFAR and glutamine to IGP, AICAR and glutamate. The HisF subunit catalyzes the cyclization activity that produces IGP and AICAR from PRFAR using the ammonia provided by the HisH subunit.</text>
</comment>
<proteinExistence type="inferred from homology"/>
<organism evidence="12 13">
    <name type="scientific">Candidatus Magnetobacterium bavaricum</name>
    <dbReference type="NCBI Taxonomy" id="29290"/>
    <lineage>
        <taxon>Bacteria</taxon>
        <taxon>Pseudomonadati</taxon>
        <taxon>Nitrospirota</taxon>
        <taxon>Thermodesulfovibrionia</taxon>
        <taxon>Thermodesulfovibrionales</taxon>
        <taxon>Candidatus Magnetobacteriaceae</taxon>
        <taxon>Candidatus Magnetobacterium</taxon>
    </lineage>
</organism>
<evidence type="ECO:0000256" key="3">
    <source>
        <dbReference type="ARBA" id="ARBA00011152"/>
    </source>
</evidence>
<evidence type="ECO:0000256" key="6">
    <source>
        <dbReference type="ARBA" id="ARBA00023102"/>
    </source>
</evidence>
<dbReference type="GO" id="GO:0000107">
    <property type="term" value="F:imidazoleglycerol-phosphate synthase activity"/>
    <property type="evidence" value="ECO:0007669"/>
    <property type="project" value="InterPro"/>
</dbReference>
<dbReference type="InterPro" id="IPR050064">
    <property type="entry name" value="IGPS_HisA/HisF"/>
</dbReference>
<gene>
    <name evidence="12" type="ORF">MBAV_006472</name>
</gene>
<dbReference type="InterPro" id="IPR013785">
    <property type="entry name" value="Aldolase_TIM"/>
</dbReference>
<dbReference type="GO" id="GO:0000105">
    <property type="term" value="P:L-histidine biosynthetic process"/>
    <property type="evidence" value="ECO:0007669"/>
    <property type="project" value="UniProtKB-UniPathway"/>
</dbReference>
<accession>A0A0F3GHC5</accession>
<sequence>MAFRVIARLDVKPPHLVKGIHLEGVRKLGKPQDFADTYYQDGIDEIFYQDVVASLYGRNNIADILQQTAQRIFVPITVGGGIRSIDDIQTMLRSGADKVSLNTIAIKNPEIVRTASRIYGVQCIVVALEIIPNGPGLWEPLIDSGRQHTKLDAQEWAKQVVELGAGELLITSIQEEGTRKGFNFSFAEKLNGKINVPIILHGGAGSAEDVVEVAKRGYSGAVISSILHYKVTTINEIKDKLLKANIEVRI</sequence>
<dbReference type="AlphaFoldDB" id="A0A0F3GHC5"/>
<dbReference type="EC" id="4.3.2.10" evidence="4"/>
<evidence type="ECO:0000256" key="7">
    <source>
        <dbReference type="ARBA" id="ARBA00023239"/>
    </source>
</evidence>
<dbReference type="PANTHER" id="PTHR21235">
    <property type="entry name" value="IMIDAZOLE GLYCEROL PHOSPHATE SYNTHASE SUBUNIT HISF/H IGP SYNTHASE SUBUNIT HISF/H"/>
    <property type="match status" value="1"/>
</dbReference>
<keyword evidence="6 11" id="KW-0368">Histidine biosynthesis</keyword>
<evidence type="ECO:0000256" key="5">
    <source>
        <dbReference type="ARBA" id="ARBA00022605"/>
    </source>
</evidence>
<evidence type="ECO:0000256" key="1">
    <source>
        <dbReference type="ARBA" id="ARBA00005091"/>
    </source>
</evidence>
<protein>
    <recommendedName>
        <fullName evidence="4">imidazole glycerol-phosphate synthase</fullName>
        <ecNumber evidence="4">4.3.2.10</ecNumber>
    </recommendedName>
    <alternativeName>
        <fullName evidence="9">IGP synthase cyclase subunit</fullName>
    </alternativeName>
</protein>